<dbReference type="Proteomes" id="UP000276133">
    <property type="component" value="Unassembled WGS sequence"/>
</dbReference>
<name>A0A3M7Q6I6_BRAPC</name>
<evidence type="ECO:0000313" key="1">
    <source>
        <dbReference type="EMBL" id="RNA07027.1"/>
    </source>
</evidence>
<keyword evidence="2" id="KW-1185">Reference proteome</keyword>
<gene>
    <name evidence="1" type="ORF">BpHYR1_024494</name>
</gene>
<organism evidence="1 2">
    <name type="scientific">Brachionus plicatilis</name>
    <name type="common">Marine rotifer</name>
    <name type="synonym">Brachionus muelleri</name>
    <dbReference type="NCBI Taxonomy" id="10195"/>
    <lineage>
        <taxon>Eukaryota</taxon>
        <taxon>Metazoa</taxon>
        <taxon>Spiralia</taxon>
        <taxon>Gnathifera</taxon>
        <taxon>Rotifera</taxon>
        <taxon>Eurotatoria</taxon>
        <taxon>Monogononta</taxon>
        <taxon>Pseudotrocha</taxon>
        <taxon>Ploima</taxon>
        <taxon>Brachionidae</taxon>
        <taxon>Brachionus</taxon>
    </lineage>
</organism>
<accession>A0A3M7Q6I6</accession>
<comment type="caution">
    <text evidence="1">The sequence shown here is derived from an EMBL/GenBank/DDBJ whole genome shotgun (WGS) entry which is preliminary data.</text>
</comment>
<sequence>MLGNPKFYINYRLNKTIANNPNPNPYPNPYPFENAQLFLVVQQVLHFAAVDIEKCAIDLQLVKN</sequence>
<dbReference type="EMBL" id="REGN01007192">
    <property type="protein sequence ID" value="RNA07027.1"/>
    <property type="molecule type" value="Genomic_DNA"/>
</dbReference>
<reference evidence="1 2" key="1">
    <citation type="journal article" date="2018" name="Sci. Rep.">
        <title>Genomic signatures of local adaptation to the degree of environmental predictability in rotifers.</title>
        <authorList>
            <person name="Franch-Gras L."/>
            <person name="Hahn C."/>
            <person name="Garcia-Roger E.M."/>
            <person name="Carmona M.J."/>
            <person name="Serra M."/>
            <person name="Gomez A."/>
        </authorList>
    </citation>
    <scope>NUCLEOTIDE SEQUENCE [LARGE SCALE GENOMIC DNA]</scope>
    <source>
        <strain evidence="1">HYR1</strain>
    </source>
</reference>
<evidence type="ECO:0000313" key="2">
    <source>
        <dbReference type="Proteomes" id="UP000276133"/>
    </source>
</evidence>
<dbReference type="AlphaFoldDB" id="A0A3M7Q6I6"/>
<protein>
    <submittedName>
        <fullName evidence="1">Uncharacterized protein</fullName>
    </submittedName>
</protein>
<proteinExistence type="predicted"/>